<protein>
    <recommendedName>
        <fullName evidence="3">Mitochondrial import inner membrane translocase subunit Tim29</fullName>
    </recommendedName>
</protein>
<proteinExistence type="predicted"/>
<dbReference type="PANTHER" id="PTHR21435">
    <property type="entry name" value="MITOCHONDRIAL IMPORT INNER MEMBRANE TRANSLOCASE SUBUNIT TIM29"/>
    <property type="match status" value="1"/>
</dbReference>
<dbReference type="InterPro" id="IPR019322">
    <property type="entry name" value="TIMM29"/>
</dbReference>
<gene>
    <name evidence="1" type="ORF">NDU88_005101</name>
</gene>
<evidence type="ECO:0000313" key="1">
    <source>
        <dbReference type="EMBL" id="KAJ1173264.1"/>
    </source>
</evidence>
<dbReference type="AlphaFoldDB" id="A0AAV7TAB2"/>
<dbReference type="Proteomes" id="UP001066276">
    <property type="component" value="Chromosome 4_1"/>
</dbReference>
<accession>A0AAV7TAB2</accession>
<dbReference type="GO" id="GO:0042721">
    <property type="term" value="C:TIM22 mitochondrial import inner membrane insertion complex"/>
    <property type="evidence" value="ECO:0007669"/>
    <property type="project" value="InterPro"/>
</dbReference>
<keyword evidence="2" id="KW-1185">Reference proteome</keyword>
<dbReference type="Pfam" id="PF10171">
    <property type="entry name" value="Tim29"/>
    <property type="match status" value="1"/>
</dbReference>
<organism evidence="1 2">
    <name type="scientific">Pleurodeles waltl</name>
    <name type="common">Iberian ribbed newt</name>
    <dbReference type="NCBI Taxonomy" id="8319"/>
    <lineage>
        <taxon>Eukaryota</taxon>
        <taxon>Metazoa</taxon>
        <taxon>Chordata</taxon>
        <taxon>Craniata</taxon>
        <taxon>Vertebrata</taxon>
        <taxon>Euteleostomi</taxon>
        <taxon>Amphibia</taxon>
        <taxon>Batrachia</taxon>
        <taxon>Caudata</taxon>
        <taxon>Salamandroidea</taxon>
        <taxon>Salamandridae</taxon>
        <taxon>Pleurodelinae</taxon>
        <taxon>Pleurodeles</taxon>
    </lineage>
</organism>
<reference evidence="1" key="1">
    <citation type="journal article" date="2022" name="bioRxiv">
        <title>Sequencing and chromosome-scale assembly of the giantPleurodeles waltlgenome.</title>
        <authorList>
            <person name="Brown T."/>
            <person name="Elewa A."/>
            <person name="Iarovenko S."/>
            <person name="Subramanian E."/>
            <person name="Araus A.J."/>
            <person name="Petzold A."/>
            <person name="Susuki M."/>
            <person name="Suzuki K.-i.T."/>
            <person name="Hayashi T."/>
            <person name="Toyoda A."/>
            <person name="Oliveira C."/>
            <person name="Osipova E."/>
            <person name="Leigh N.D."/>
            <person name="Simon A."/>
            <person name="Yun M.H."/>
        </authorList>
    </citation>
    <scope>NUCLEOTIDE SEQUENCE</scope>
    <source>
        <strain evidence="1">20211129_DDA</strain>
        <tissue evidence="1">Liver</tissue>
    </source>
</reference>
<evidence type="ECO:0008006" key="3">
    <source>
        <dbReference type="Google" id="ProtNLM"/>
    </source>
</evidence>
<dbReference type="EMBL" id="JANPWB010000007">
    <property type="protein sequence ID" value="KAJ1173264.1"/>
    <property type="molecule type" value="Genomic_DNA"/>
</dbReference>
<name>A0AAV7TAB2_PLEWA</name>
<sequence>MAGVLRFAGRRACSSAAKVATESGIGEAAAPPKKKRLERIGIWIKSLMHDYAEACRDIGVGVKERPGKAAVYLSLLTGAGICNYNTPCEMSFQSSLLDAVGTLLLLSPWTRNGCSEGHVQRLVTLRNQGRLRYRSLVFFAVIYEAPYDQDCNLYEAQCKHLLPRLLDFHSRVCDVGFLGRWWVLDSKMKEFDVNDDEFKYLPVHLQTISAKDLHSEENEKLFDEKYKAVLMPE</sequence>
<dbReference type="PANTHER" id="PTHR21435:SF1">
    <property type="entry name" value="MITOCHONDRIAL IMPORT INNER MEMBRANE TRANSLOCASE SUBUNIT TIM29"/>
    <property type="match status" value="1"/>
</dbReference>
<evidence type="ECO:0000313" key="2">
    <source>
        <dbReference type="Proteomes" id="UP001066276"/>
    </source>
</evidence>
<comment type="caution">
    <text evidence="1">The sequence shown here is derived from an EMBL/GenBank/DDBJ whole genome shotgun (WGS) entry which is preliminary data.</text>
</comment>
<dbReference type="GO" id="GO:0045039">
    <property type="term" value="P:protein insertion into mitochondrial inner membrane"/>
    <property type="evidence" value="ECO:0007669"/>
    <property type="project" value="TreeGrafter"/>
</dbReference>